<dbReference type="SUPFAM" id="SSF53067">
    <property type="entry name" value="Actin-like ATPase domain"/>
    <property type="match status" value="1"/>
</dbReference>
<feature type="non-terminal residue" evidence="2">
    <location>
        <position position="1"/>
    </location>
</feature>
<dbReference type="Gene3D" id="3.30.420.40">
    <property type="match status" value="1"/>
</dbReference>
<evidence type="ECO:0000313" key="2">
    <source>
        <dbReference type="EMBL" id="KAG6922199.1"/>
    </source>
</evidence>
<feature type="region of interest" description="Disordered" evidence="1">
    <location>
        <begin position="1"/>
        <end position="37"/>
    </location>
</feature>
<feature type="region of interest" description="Disordered" evidence="1">
    <location>
        <begin position="76"/>
        <end position="123"/>
    </location>
</feature>
<protein>
    <submittedName>
        <fullName evidence="2">Heat shock protein 12B</fullName>
    </submittedName>
</protein>
<comment type="caution">
    <text evidence="2">The sequence shown here is derived from an EMBL/GenBank/DDBJ whole genome shotgun (WGS) entry which is preliminary data.</text>
</comment>
<proteinExistence type="predicted"/>
<keyword evidence="3" id="KW-1185">Reference proteome</keyword>
<dbReference type="AlphaFoldDB" id="A0A8T1RZK1"/>
<dbReference type="InterPro" id="IPR043129">
    <property type="entry name" value="ATPase_NBD"/>
</dbReference>
<name>A0A8T1RZK1_CHESE</name>
<dbReference type="OrthoDB" id="2963168at2759"/>
<dbReference type="Proteomes" id="UP000765507">
    <property type="component" value="Unassembled WGS sequence"/>
</dbReference>
<evidence type="ECO:0000313" key="3">
    <source>
        <dbReference type="Proteomes" id="UP000765507"/>
    </source>
</evidence>
<dbReference type="EMBL" id="JAHGAV010001438">
    <property type="protein sequence ID" value="KAG6922199.1"/>
    <property type="molecule type" value="Genomic_DNA"/>
</dbReference>
<dbReference type="PANTHER" id="PTHR14187:SF39">
    <property type="entry name" value="HEAT SHOCK 70 KDA PROTEIN 12B"/>
    <property type="match status" value="1"/>
</dbReference>
<gene>
    <name evidence="2" type="ORF">G0U57_003457</name>
</gene>
<evidence type="ECO:0000256" key="1">
    <source>
        <dbReference type="SAM" id="MobiDB-lite"/>
    </source>
</evidence>
<dbReference type="PANTHER" id="PTHR14187">
    <property type="entry name" value="ALPHA KINASE/ELONGATION FACTOR 2 KINASE"/>
    <property type="match status" value="1"/>
</dbReference>
<feature type="compositionally biased region" description="Polar residues" evidence="1">
    <location>
        <begin position="97"/>
        <end position="116"/>
    </location>
</feature>
<feature type="compositionally biased region" description="Basic and acidic residues" evidence="1">
    <location>
        <begin position="1"/>
        <end position="13"/>
    </location>
</feature>
<feature type="non-terminal residue" evidence="2">
    <location>
        <position position="218"/>
    </location>
</feature>
<sequence length="218" mass="23450">AGRKGGSGDREENPWVGAEGSSEGLWADREQAEHGGAAQLDLKASAAQTGGIKASPCRTSEPGRYVKMSTFLDPGMHTLQIGTNGESAQTPSPPSSPGMNSDSCSIAPLTPSQSPRNEARAQRPTSFSVVVAIDFGTTSSGYAFSFSNDPEAIHMMRKWEGGDPGVANQKTPTSLLLTPEGAFHSFGYTARDYYHDLDPEEARDWLYFEKFKMKIHST</sequence>
<accession>A0A8T1RZK1</accession>
<reference evidence="2 3" key="1">
    <citation type="journal article" date="2020" name="G3 (Bethesda)">
        <title>Draft Genome of the Common Snapping Turtle, Chelydra serpentina, a Model for Phenotypic Plasticity in Reptiles.</title>
        <authorList>
            <person name="Das D."/>
            <person name="Singh S.K."/>
            <person name="Bierstedt J."/>
            <person name="Erickson A."/>
            <person name="Galli G.L.J."/>
            <person name="Crossley D.A. 2nd"/>
            <person name="Rhen T."/>
        </authorList>
    </citation>
    <scope>NUCLEOTIDE SEQUENCE [LARGE SCALE GENOMIC DNA]</scope>
    <source>
        <strain evidence="2">KW</strain>
    </source>
</reference>
<keyword evidence="2" id="KW-0346">Stress response</keyword>
<organism evidence="2 3">
    <name type="scientific">Chelydra serpentina</name>
    <name type="common">Snapping turtle</name>
    <name type="synonym">Testudo serpentina</name>
    <dbReference type="NCBI Taxonomy" id="8475"/>
    <lineage>
        <taxon>Eukaryota</taxon>
        <taxon>Metazoa</taxon>
        <taxon>Chordata</taxon>
        <taxon>Craniata</taxon>
        <taxon>Vertebrata</taxon>
        <taxon>Euteleostomi</taxon>
        <taxon>Archelosauria</taxon>
        <taxon>Testudinata</taxon>
        <taxon>Testudines</taxon>
        <taxon>Cryptodira</taxon>
        <taxon>Durocryptodira</taxon>
        <taxon>Americhelydia</taxon>
        <taxon>Chelydroidea</taxon>
        <taxon>Chelydridae</taxon>
        <taxon>Chelydra</taxon>
    </lineage>
</organism>
<feature type="compositionally biased region" description="Polar residues" evidence="1">
    <location>
        <begin position="80"/>
        <end position="90"/>
    </location>
</feature>